<comment type="caution">
    <text evidence="1">The sequence shown here is derived from an EMBL/GenBank/DDBJ whole genome shotgun (WGS) entry which is preliminary data.</text>
</comment>
<proteinExistence type="predicted"/>
<protein>
    <submittedName>
        <fullName evidence="1">DNA topoisomerase domain protein</fullName>
        <ecNumber evidence="1">5.99.1.2</ecNumber>
    </submittedName>
</protein>
<dbReference type="EC" id="5.99.1.2" evidence="1"/>
<accession>I6F9D2</accession>
<reference evidence="1 2" key="1">
    <citation type="submission" date="2012-03" db="EMBL/GenBank/DDBJ databases">
        <authorList>
            <person name="Rasko D."/>
            <person name="Redman J."/>
            <person name="Daugherty S.C."/>
            <person name="Tallon L."/>
            <person name="Sadzewicz L."/>
            <person name="Jones K."/>
            <person name="Santana-Cruz I."/>
            <person name="Liu X."/>
        </authorList>
    </citation>
    <scope>NUCLEOTIDE SEQUENCE [LARGE SCALE GENOMIC DNA]</scope>
    <source>
        <strain evidence="1 2">4444-74</strain>
    </source>
</reference>
<dbReference type="Proteomes" id="UP000004199">
    <property type="component" value="Unassembled WGS sequence"/>
</dbReference>
<keyword evidence="1" id="KW-0413">Isomerase</keyword>
<name>I6F9D2_SHIBO</name>
<dbReference type="EMBL" id="AKNB01000020">
    <property type="protein sequence ID" value="EIQ52874.1"/>
    <property type="molecule type" value="Genomic_DNA"/>
</dbReference>
<gene>
    <name evidence="1" type="ORF">SB444474_5362</name>
</gene>
<organism evidence="1 2">
    <name type="scientific">Shigella boydii 4444-74</name>
    <dbReference type="NCBI Taxonomy" id="766140"/>
    <lineage>
        <taxon>Bacteria</taxon>
        <taxon>Pseudomonadati</taxon>
        <taxon>Pseudomonadota</taxon>
        <taxon>Gammaproteobacteria</taxon>
        <taxon>Enterobacterales</taxon>
        <taxon>Enterobacteriaceae</taxon>
        <taxon>Shigella</taxon>
    </lineage>
</organism>
<evidence type="ECO:0000313" key="1">
    <source>
        <dbReference type="EMBL" id="EIQ52874.1"/>
    </source>
</evidence>
<dbReference type="PATRIC" id="fig|766140.3.peg.32"/>
<evidence type="ECO:0000313" key="2">
    <source>
        <dbReference type="Proteomes" id="UP000004199"/>
    </source>
</evidence>
<dbReference type="AlphaFoldDB" id="I6F9D2"/>
<sequence length="57" mass="6401">MQQESREVLAAMARSDPALTPVLAQLDPGFVSRIWNDKKLRHTMPSFRPGRSLISGH</sequence>
<dbReference type="GO" id="GO:0016853">
    <property type="term" value="F:isomerase activity"/>
    <property type="evidence" value="ECO:0007669"/>
    <property type="project" value="UniProtKB-KW"/>
</dbReference>